<name>A0A6C0ALV8_9ZZZZ</name>
<dbReference type="InterPro" id="IPR058580">
    <property type="entry name" value="DUF2828"/>
</dbReference>
<organism evidence="4">
    <name type="scientific">viral metagenome</name>
    <dbReference type="NCBI Taxonomy" id="1070528"/>
    <lineage>
        <taxon>unclassified sequences</taxon>
        <taxon>metagenomes</taxon>
        <taxon>organismal metagenomes</taxon>
    </lineage>
</organism>
<evidence type="ECO:0000259" key="3">
    <source>
        <dbReference type="Pfam" id="PF25043"/>
    </source>
</evidence>
<reference evidence="4" key="1">
    <citation type="journal article" date="2020" name="Nature">
        <title>Giant virus diversity and host interactions through global metagenomics.</title>
        <authorList>
            <person name="Schulz F."/>
            <person name="Roux S."/>
            <person name="Paez-Espino D."/>
            <person name="Jungbluth S."/>
            <person name="Walsh D.A."/>
            <person name="Denef V.J."/>
            <person name="McMahon K.D."/>
            <person name="Konstantinidis K.T."/>
            <person name="Eloe-Fadrosh E.A."/>
            <person name="Kyrpides N.C."/>
            <person name="Woyke T."/>
        </authorList>
    </citation>
    <scope>NUCLEOTIDE SEQUENCE</scope>
    <source>
        <strain evidence="4">GVMAG-S-1039698-54</strain>
    </source>
</reference>
<evidence type="ECO:0000256" key="1">
    <source>
        <dbReference type="SAM" id="MobiDB-lite"/>
    </source>
</evidence>
<dbReference type="EMBL" id="MN740676">
    <property type="protein sequence ID" value="QHS80275.1"/>
    <property type="molecule type" value="Genomic_DNA"/>
</dbReference>
<evidence type="ECO:0008006" key="5">
    <source>
        <dbReference type="Google" id="ProtNLM"/>
    </source>
</evidence>
<feature type="compositionally biased region" description="Basic and acidic residues" evidence="1">
    <location>
        <begin position="283"/>
        <end position="300"/>
    </location>
</feature>
<feature type="region of interest" description="Disordered" evidence="1">
    <location>
        <begin position="280"/>
        <end position="300"/>
    </location>
</feature>
<sequence length="587" mass="69084">MSAIISSLDKSAALNFGENGHVQHAWDYKTLSQEKVSQFYFQLVRSKDHSDLKEMLNSFLRKTVDKSKESLFWRSTLYKMFMNTRDVYGKGEYSLSLMMILCWYNTSHTTLMVDSTYKEPWKKMIEQLVYLETNKGEKVHPLGCWKDLKYLCNYVREETHDKNHPIIMYCLELYKNQYENDMKNFEENKNEFTLFGKWMPREKSKKFGWIFKKYVRTIHMNTNELYKTSYEKAAKNFRQNLSKLNKKLETTEIFMCSSDGGYSKINYNRVPTQCMRKNMKAFNNKDKKNQPRSEKDDRVRGAENFQKHMEEVRLNKGNAKVHGKRCHPYELVKNAIMYNYRARNDGEDLAIKTTINAQWEDNSNDTFNVKNIIPMVDTSGSMECDEGLPLYNSIALGIRIAQKNSEAFSNRILTFESEPRWIHLDETDDFVDTVKKVRDIPWGGSTNFQRALEMILDAIVRNNIPPDAVEKMVLAIFSDMQFDYNIASGWDTQYQSIKNQFSEAGLQSVYKKPYNVPHILFWNLRKTNGFPCLSNEQNVTMLSGYNSTLINVFCNKGFDELKNTTSFQQIMEILNNERYSDNLQQNW</sequence>
<dbReference type="InterPro" id="IPR056690">
    <property type="entry name" value="DUF7788"/>
</dbReference>
<dbReference type="Pfam" id="PF25043">
    <property type="entry name" value="DUF7788"/>
    <property type="match status" value="1"/>
</dbReference>
<accession>A0A6C0ALV8</accession>
<dbReference type="SUPFAM" id="SSF53300">
    <property type="entry name" value="vWA-like"/>
    <property type="match status" value="1"/>
</dbReference>
<feature type="domain" description="DUF7788" evidence="3">
    <location>
        <begin position="372"/>
        <end position="564"/>
    </location>
</feature>
<dbReference type="InterPro" id="IPR011205">
    <property type="entry name" value="UCP015417_vWA"/>
</dbReference>
<feature type="domain" description="DUF2828" evidence="2">
    <location>
        <begin position="172"/>
        <end position="360"/>
    </location>
</feature>
<proteinExistence type="predicted"/>
<dbReference type="AlphaFoldDB" id="A0A6C0ALV8"/>
<evidence type="ECO:0000259" key="2">
    <source>
        <dbReference type="Pfam" id="PF11443"/>
    </source>
</evidence>
<protein>
    <recommendedName>
        <fullName evidence="5">TROVE domain-containing protein</fullName>
    </recommendedName>
</protein>
<dbReference type="PANTHER" id="PTHR31373:SF27">
    <property type="entry name" value="TROVE DOMAIN-CONTAINING PROTEIN"/>
    <property type="match status" value="1"/>
</dbReference>
<dbReference type="Pfam" id="PF11443">
    <property type="entry name" value="DUF2828"/>
    <property type="match status" value="1"/>
</dbReference>
<dbReference type="InterPro" id="IPR036465">
    <property type="entry name" value="vWFA_dom_sf"/>
</dbReference>
<dbReference type="Gene3D" id="3.40.50.410">
    <property type="entry name" value="von Willebrand factor, type A domain"/>
    <property type="match status" value="1"/>
</dbReference>
<evidence type="ECO:0000313" key="4">
    <source>
        <dbReference type="EMBL" id="QHS80275.1"/>
    </source>
</evidence>
<dbReference type="PANTHER" id="PTHR31373">
    <property type="entry name" value="OS06G0652100 PROTEIN"/>
    <property type="match status" value="1"/>
</dbReference>